<dbReference type="Pfam" id="PF05610">
    <property type="entry name" value="DUF779"/>
    <property type="match status" value="1"/>
</dbReference>
<sequence length="120" mass="13389">MVERVIATEEALTVIQELKASHGALVFHLSGGCCDGTAPMCYEQGEFKEGSVDLLLGTLDEDIPFYMHESLYEYMKHTQIIVDVTNGMGGFSLEAELGKAFLTRSRPFTEDEERELAEIH</sequence>
<comment type="caution">
    <text evidence="1">The sequence shown here is derived from an EMBL/GenBank/DDBJ whole genome shotgun (WGS) entry which is preliminary data.</text>
</comment>
<evidence type="ECO:0000313" key="1">
    <source>
        <dbReference type="EMBL" id="RUS51915.1"/>
    </source>
</evidence>
<gene>
    <name evidence="1" type="ORF">QI30_18125</name>
</gene>
<dbReference type="PIRSF" id="PIRSF009151">
    <property type="entry name" value="DUF779"/>
    <property type="match status" value="1"/>
</dbReference>
<protein>
    <submittedName>
        <fullName evidence="1">UDP-glucose 4-epimerase</fullName>
    </submittedName>
</protein>
<dbReference type="AlphaFoldDB" id="A0A433RPG7"/>
<evidence type="ECO:0000313" key="2">
    <source>
        <dbReference type="Proteomes" id="UP000288623"/>
    </source>
</evidence>
<organism evidence="1 2">
    <name type="scientific">Candidatus Kurthia intestinigallinarum</name>
    <dbReference type="NCBI Taxonomy" id="1562256"/>
    <lineage>
        <taxon>Bacteria</taxon>
        <taxon>Bacillati</taxon>
        <taxon>Bacillota</taxon>
        <taxon>Bacilli</taxon>
        <taxon>Bacillales</taxon>
        <taxon>Caryophanaceae</taxon>
        <taxon>Kurthia</taxon>
    </lineage>
</organism>
<dbReference type="RefSeq" id="WP_126992004.1">
    <property type="nucleotide sequence ID" value="NZ_JTFC01000044.1"/>
</dbReference>
<accession>A0A433RPG7</accession>
<name>A0A433RPG7_9BACL</name>
<dbReference type="OrthoDB" id="3725739at2"/>
<keyword evidence="2" id="KW-1185">Reference proteome</keyword>
<dbReference type="InterPro" id="IPR008497">
    <property type="entry name" value="DUF779"/>
</dbReference>
<reference evidence="1 2" key="1">
    <citation type="submission" date="2014-11" db="EMBL/GenBank/DDBJ databases">
        <title>Genome sequence and analysis of novel Kurthia sp.</title>
        <authorList>
            <person name="Lawson J.N."/>
            <person name="Gonzalez J.E."/>
            <person name="Rinauldi L."/>
            <person name="Xuan Z."/>
            <person name="Firman A."/>
            <person name="Shaddox L."/>
            <person name="Trudeau A."/>
            <person name="Shah S."/>
            <person name="Reiman D."/>
        </authorList>
    </citation>
    <scope>NUCLEOTIDE SEQUENCE [LARGE SCALE GENOMIC DNA]</scope>
    <source>
        <strain evidence="1 2">3B1D</strain>
    </source>
</reference>
<proteinExistence type="predicted"/>
<dbReference type="PROSITE" id="PS51257">
    <property type="entry name" value="PROKAR_LIPOPROTEIN"/>
    <property type="match status" value="1"/>
</dbReference>
<dbReference type="EMBL" id="JTFC01000044">
    <property type="protein sequence ID" value="RUS51915.1"/>
    <property type="molecule type" value="Genomic_DNA"/>
</dbReference>
<dbReference type="Proteomes" id="UP000288623">
    <property type="component" value="Unassembled WGS sequence"/>
</dbReference>